<organism evidence="1 2">
    <name type="scientific">Burkholderia pseudomultivorans</name>
    <dbReference type="NCBI Taxonomy" id="1207504"/>
    <lineage>
        <taxon>Bacteria</taxon>
        <taxon>Pseudomonadati</taxon>
        <taxon>Pseudomonadota</taxon>
        <taxon>Betaproteobacteria</taxon>
        <taxon>Burkholderiales</taxon>
        <taxon>Burkholderiaceae</taxon>
        <taxon>Burkholderia</taxon>
        <taxon>Burkholderia cepacia complex</taxon>
    </lineage>
</organism>
<sequence>MRINEVVETEVVAAVQMDEFRDESVGQPDLAGNDPEGIFAGERLAATTLLLYVAWWAVSEPRRPSLCA</sequence>
<reference evidence="1 2" key="1">
    <citation type="submission" date="2015-11" db="EMBL/GenBank/DDBJ databases">
        <title>Expanding the genomic diversity of Burkholderia species for the development of highly accurate diagnostics.</title>
        <authorList>
            <person name="Sahl J."/>
            <person name="Keim P."/>
            <person name="Wagner D."/>
        </authorList>
    </citation>
    <scope>NUCLEOTIDE SEQUENCE [LARGE SCALE GENOMIC DNA]</scope>
    <source>
        <strain evidence="1 2">MSMB574WGS</strain>
    </source>
</reference>
<evidence type="ECO:0000313" key="2">
    <source>
        <dbReference type="Proteomes" id="UP000061512"/>
    </source>
</evidence>
<protein>
    <submittedName>
        <fullName evidence="1">Uncharacterized protein</fullName>
    </submittedName>
</protein>
<accession>A0A132EPX9</accession>
<gene>
    <name evidence="1" type="ORF">WT57_04635</name>
</gene>
<name>A0A132EPX9_9BURK</name>
<comment type="caution">
    <text evidence="1">The sequence shown here is derived from an EMBL/GenBank/DDBJ whole genome shotgun (WGS) entry which is preliminary data.</text>
</comment>
<dbReference type="Proteomes" id="UP000061512">
    <property type="component" value="Unassembled WGS sequence"/>
</dbReference>
<dbReference type="EMBL" id="LPJX01000077">
    <property type="protein sequence ID" value="KWF55773.1"/>
    <property type="molecule type" value="Genomic_DNA"/>
</dbReference>
<evidence type="ECO:0000313" key="1">
    <source>
        <dbReference type="EMBL" id="KWF55773.1"/>
    </source>
</evidence>
<dbReference type="AlphaFoldDB" id="A0A132EPX9"/>
<proteinExistence type="predicted"/>